<keyword evidence="7" id="KW-0997">Cell inner membrane</keyword>
<comment type="subcellular location">
    <subcellularLocation>
        <location evidence="2">Cell inner membrane</location>
        <topology evidence="2">Multi-pass membrane protein</topology>
    </subcellularLocation>
</comment>
<dbReference type="Pfam" id="PF00689">
    <property type="entry name" value="Cation_ATPase_C"/>
    <property type="match status" value="1"/>
</dbReference>
<evidence type="ECO:0000256" key="14">
    <source>
        <dbReference type="ARBA" id="ARBA00022989"/>
    </source>
</evidence>
<dbReference type="InterPro" id="IPR023214">
    <property type="entry name" value="HAD_sf"/>
</dbReference>
<feature type="transmembrane region" description="Helical" evidence="18">
    <location>
        <begin position="832"/>
        <end position="853"/>
    </location>
</feature>
<keyword evidence="21" id="KW-1185">Reference proteome</keyword>
<dbReference type="GO" id="GO:0015444">
    <property type="term" value="F:P-type magnesium transporter activity"/>
    <property type="evidence" value="ECO:0007669"/>
    <property type="project" value="UniProtKB-EC"/>
</dbReference>
<dbReference type="InterPro" id="IPR023299">
    <property type="entry name" value="ATPase_P-typ_cyto_dom_N"/>
</dbReference>
<evidence type="ECO:0000256" key="6">
    <source>
        <dbReference type="ARBA" id="ARBA00022475"/>
    </source>
</evidence>
<keyword evidence="13" id="KW-1278">Translocase</keyword>
<dbReference type="InterPro" id="IPR044492">
    <property type="entry name" value="P_typ_ATPase_HD_dom"/>
</dbReference>
<gene>
    <name evidence="20" type="ORF">VHEMI08622</name>
</gene>
<dbReference type="EMBL" id="CDHN01000005">
    <property type="protein sequence ID" value="CEJ93003.1"/>
    <property type="molecule type" value="Genomic_DNA"/>
</dbReference>
<protein>
    <recommendedName>
        <fullName evidence="5">Magnesium-transporting ATPase, P-type 1</fullName>
        <ecNumber evidence="4">7.2.2.14</ecNumber>
    </recommendedName>
    <alternativeName>
        <fullName evidence="16">Mg(2+) transport ATPase, P-type 1</fullName>
    </alternativeName>
</protein>
<dbReference type="OrthoDB" id="158672at2759"/>
<dbReference type="NCBIfam" id="TIGR01494">
    <property type="entry name" value="ATPase_P-type"/>
    <property type="match status" value="2"/>
</dbReference>
<proteinExistence type="inferred from homology"/>
<dbReference type="SUPFAM" id="SSF81653">
    <property type="entry name" value="Calcium ATPase, transduction domain A"/>
    <property type="match status" value="1"/>
</dbReference>
<keyword evidence="14 18" id="KW-1133">Transmembrane helix</keyword>
<feature type="transmembrane region" description="Helical" evidence="18">
    <location>
        <begin position="145"/>
        <end position="162"/>
    </location>
</feature>
<dbReference type="SUPFAM" id="SSF56784">
    <property type="entry name" value="HAD-like"/>
    <property type="match status" value="1"/>
</dbReference>
<keyword evidence="6" id="KW-1003">Cell membrane</keyword>
<evidence type="ECO:0000256" key="4">
    <source>
        <dbReference type="ARBA" id="ARBA00012786"/>
    </source>
</evidence>
<dbReference type="InterPro" id="IPR001757">
    <property type="entry name" value="P_typ_ATPase"/>
</dbReference>
<dbReference type="SUPFAM" id="SSF81665">
    <property type="entry name" value="Calcium ATPase, transmembrane domain M"/>
    <property type="match status" value="1"/>
</dbReference>
<evidence type="ECO:0000256" key="17">
    <source>
        <dbReference type="ARBA" id="ARBA00047295"/>
    </source>
</evidence>
<dbReference type="InterPro" id="IPR006415">
    <property type="entry name" value="P-type_ATPase_IIIB"/>
</dbReference>
<dbReference type="InterPro" id="IPR059000">
    <property type="entry name" value="ATPase_P-type_domA"/>
</dbReference>
<evidence type="ECO:0000256" key="8">
    <source>
        <dbReference type="ARBA" id="ARBA00022553"/>
    </source>
</evidence>
<keyword evidence="12" id="KW-0460">Magnesium</keyword>
<dbReference type="InterPro" id="IPR006068">
    <property type="entry name" value="ATPase_P-typ_cation-transptr_C"/>
</dbReference>
<dbReference type="Pfam" id="PF00122">
    <property type="entry name" value="E1-E2_ATPase"/>
    <property type="match status" value="1"/>
</dbReference>
<dbReference type="STRING" id="1531966.A0A0A1TNT1"/>
<evidence type="ECO:0000256" key="7">
    <source>
        <dbReference type="ARBA" id="ARBA00022519"/>
    </source>
</evidence>
<dbReference type="SMART" id="SM00831">
    <property type="entry name" value="Cation_ATPase_N"/>
    <property type="match status" value="1"/>
</dbReference>
<evidence type="ECO:0000256" key="16">
    <source>
        <dbReference type="ARBA" id="ARBA00029806"/>
    </source>
</evidence>
<evidence type="ECO:0000259" key="19">
    <source>
        <dbReference type="SMART" id="SM00831"/>
    </source>
</evidence>
<dbReference type="InterPro" id="IPR004014">
    <property type="entry name" value="ATPase_P-typ_cation-transptr_N"/>
</dbReference>
<evidence type="ECO:0000256" key="11">
    <source>
        <dbReference type="ARBA" id="ARBA00022840"/>
    </source>
</evidence>
<comment type="catalytic activity">
    <reaction evidence="17">
        <text>Mg(2+)(out) + ATP + H2O = Mg(2+)(in) + ADP + phosphate + H(+)</text>
        <dbReference type="Rhea" id="RHEA:10260"/>
        <dbReference type="ChEBI" id="CHEBI:15377"/>
        <dbReference type="ChEBI" id="CHEBI:15378"/>
        <dbReference type="ChEBI" id="CHEBI:18420"/>
        <dbReference type="ChEBI" id="CHEBI:30616"/>
        <dbReference type="ChEBI" id="CHEBI:43474"/>
        <dbReference type="ChEBI" id="CHEBI:456216"/>
        <dbReference type="EC" id="7.2.2.14"/>
    </reaction>
</comment>
<comment type="function">
    <text evidence="1">Mediates magnesium influx to the cytosol.</text>
</comment>
<feature type="transmembrane region" description="Helical" evidence="18">
    <location>
        <begin position="304"/>
        <end position="323"/>
    </location>
</feature>
<evidence type="ECO:0000256" key="13">
    <source>
        <dbReference type="ARBA" id="ARBA00022967"/>
    </source>
</evidence>
<evidence type="ECO:0000256" key="15">
    <source>
        <dbReference type="ARBA" id="ARBA00023136"/>
    </source>
</evidence>
<feature type="transmembrane region" description="Helical" evidence="18">
    <location>
        <begin position="112"/>
        <end position="133"/>
    </location>
</feature>
<accession>A0A0A1TNT1</accession>
<evidence type="ECO:0000256" key="2">
    <source>
        <dbReference type="ARBA" id="ARBA00004429"/>
    </source>
</evidence>
<dbReference type="EC" id="7.2.2.14" evidence="4"/>
<dbReference type="PANTHER" id="PTHR42861">
    <property type="entry name" value="CALCIUM-TRANSPORTING ATPASE"/>
    <property type="match status" value="1"/>
</dbReference>
<keyword evidence="11" id="KW-0067">ATP-binding</keyword>
<dbReference type="GO" id="GO:0005886">
    <property type="term" value="C:plasma membrane"/>
    <property type="evidence" value="ECO:0007669"/>
    <property type="project" value="UniProtKB-SubCell"/>
</dbReference>
<dbReference type="PRINTS" id="PR01836">
    <property type="entry name" value="MGATPASE"/>
</dbReference>
<keyword evidence="8" id="KW-0597">Phosphoprotein</keyword>
<feature type="transmembrane region" description="Helical" evidence="18">
    <location>
        <begin position="335"/>
        <end position="359"/>
    </location>
</feature>
<organism evidence="20 21">
    <name type="scientific">[Torrubiella] hemipterigena</name>
    <dbReference type="NCBI Taxonomy" id="1531966"/>
    <lineage>
        <taxon>Eukaryota</taxon>
        <taxon>Fungi</taxon>
        <taxon>Dikarya</taxon>
        <taxon>Ascomycota</taxon>
        <taxon>Pezizomycotina</taxon>
        <taxon>Sordariomycetes</taxon>
        <taxon>Hypocreomycetidae</taxon>
        <taxon>Hypocreales</taxon>
        <taxon>Clavicipitaceae</taxon>
        <taxon>Clavicipitaceae incertae sedis</taxon>
        <taxon>'Torrubiella' clade</taxon>
    </lineage>
</organism>
<feature type="transmembrane region" description="Helical" evidence="18">
    <location>
        <begin position="892"/>
        <end position="915"/>
    </location>
</feature>
<dbReference type="Gene3D" id="2.70.150.10">
    <property type="entry name" value="Calcium-transporting ATPase, cytoplasmic transduction domain A"/>
    <property type="match status" value="1"/>
</dbReference>
<keyword evidence="10" id="KW-0547">Nucleotide-binding</keyword>
<evidence type="ECO:0000256" key="9">
    <source>
        <dbReference type="ARBA" id="ARBA00022692"/>
    </source>
</evidence>
<dbReference type="InterPro" id="IPR008250">
    <property type="entry name" value="ATPase_P-typ_transduc_dom_A_sf"/>
</dbReference>
<evidence type="ECO:0000256" key="10">
    <source>
        <dbReference type="ARBA" id="ARBA00022741"/>
    </source>
</evidence>
<dbReference type="NCBIfam" id="TIGR01524">
    <property type="entry name" value="ATPase-IIIB_Mg"/>
    <property type="match status" value="1"/>
</dbReference>
<reference evidence="20 21" key="1">
    <citation type="journal article" date="2015" name="Genome Announc.">
        <title>Draft Genome Sequence and Gene Annotation of the Entomopathogenic Fungus Verticillium hemipterigenum.</title>
        <authorList>
            <person name="Horn F."/>
            <person name="Habel A."/>
            <person name="Scharf D.H."/>
            <person name="Dworschak J."/>
            <person name="Brakhage A.A."/>
            <person name="Guthke R."/>
            <person name="Hertweck C."/>
            <person name="Linde J."/>
        </authorList>
    </citation>
    <scope>NUCLEOTIDE SEQUENCE [LARGE SCALE GENOMIC DNA]</scope>
</reference>
<dbReference type="InterPro" id="IPR036412">
    <property type="entry name" value="HAD-like_sf"/>
</dbReference>
<dbReference type="Pfam" id="PF13246">
    <property type="entry name" value="Cation_ATPase"/>
    <property type="match status" value="1"/>
</dbReference>
<keyword evidence="9 18" id="KW-0812">Transmembrane</keyword>
<dbReference type="SFLD" id="SFLDS00003">
    <property type="entry name" value="Haloacid_Dehalogenase"/>
    <property type="match status" value="1"/>
</dbReference>
<comment type="similarity">
    <text evidence="3">Belongs to the cation transport ATPase (P-type) (TC 3.A.3) family. Type IIIB subfamily.</text>
</comment>
<evidence type="ECO:0000256" key="1">
    <source>
        <dbReference type="ARBA" id="ARBA00003954"/>
    </source>
</evidence>
<dbReference type="AlphaFoldDB" id="A0A0A1TNT1"/>
<dbReference type="Proteomes" id="UP000039046">
    <property type="component" value="Unassembled WGS sequence"/>
</dbReference>
<evidence type="ECO:0000256" key="12">
    <source>
        <dbReference type="ARBA" id="ARBA00022842"/>
    </source>
</evidence>
<dbReference type="Gene3D" id="3.40.1110.10">
    <property type="entry name" value="Calcium-transporting ATPase, cytoplasmic domain N"/>
    <property type="match status" value="1"/>
</dbReference>
<feature type="domain" description="Cation-transporting P-type ATPase N-terminal" evidence="19">
    <location>
        <begin position="66"/>
        <end position="139"/>
    </location>
</feature>
<evidence type="ECO:0000313" key="21">
    <source>
        <dbReference type="Proteomes" id="UP000039046"/>
    </source>
</evidence>
<dbReference type="InterPro" id="IPR023298">
    <property type="entry name" value="ATPase_P-typ_TM_dom_sf"/>
</dbReference>
<evidence type="ECO:0000313" key="20">
    <source>
        <dbReference type="EMBL" id="CEJ93003.1"/>
    </source>
</evidence>
<feature type="transmembrane region" description="Helical" evidence="18">
    <location>
        <begin position="865"/>
        <end position="886"/>
    </location>
</feature>
<dbReference type="Gene3D" id="3.40.50.1000">
    <property type="entry name" value="HAD superfamily/HAD-like"/>
    <property type="match status" value="1"/>
</dbReference>
<dbReference type="Gene3D" id="1.20.1110.10">
    <property type="entry name" value="Calcium-transporting ATPase, transmembrane domain"/>
    <property type="match status" value="1"/>
</dbReference>
<name>A0A0A1TNT1_9HYPO</name>
<dbReference type="PROSITE" id="PS00154">
    <property type="entry name" value="ATPASE_E1_E2"/>
    <property type="match status" value="1"/>
</dbReference>
<dbReference type="HOGENOM" id="CLU_002360_6_3_1"/>
<evidence type="ECO:0000256" key="5">
    <source>
        <dbReference type="ARBA" id="ARBA00013555"/>
    </source>
</evidence>
<sequence>MAYLFSSLKAYWSDPRKLTKTASGSDKSSLLSRIAWISNSNTSGVSSWLTPPEGANGLPPDEVLQTFARLPVNAAIEHLDSSETGLSTAEAEKRIAIKGSNTMKSQKPPSRIILLLKVIPNPFNLLLMVLAIINASIPPPDWKGFTVLMVMVVISCSVRFWQEYRSSVAVFRLQSSVTTNVRVRRQGEITVEGRTLVPGDVILLSPGDVVPADCLVIESSFLRITQSQWTGESDPVSKSQIPNGEKELLSVFDLDNIVLMGTGVVSGHSVALVLRTGDDVLIAAMSKELAQSRGPNAFQKGIRYVTWMLLAFMSVMVPIVLVVSAKTTGSWGDAALFSVSVAVGLVPEMLPAIVNANLARGAYLLSKKRAIVRRLDSVQNLGAMTVLCSDKTGTLTKDEISLHDSLDCFGIKNTEVLKLATIEATLQGAAGNAMDEAIKTYKLPNGSSVQTTKYERFTTIPFDFERRRSSCIVYGVAGGAMLICKGAFEEVFARCSAIQISDKVAPMDHAYKKRIKDRVRQINNAGYRVLLVATKSLPKAFFEDEDAIEETESNMIAHGLLAFIDPPRPDAATSIAQLKRLGVEVKVLTGDNLAVALNVCRSLDLVSAHESVEDGMQALTGYQLSLIAETPEFDRVVRNCKVFAKVTPSQKKSVIASLRKNGNCVGMLGDGMNDCLALKEADVGISVDSAAGAAKDCADFILTEKGLGIIADSVNVGRYTHANTIKYIKMVLSSNFGNVFSILTASAWLPFTPMLNLQILAQNLLYDVSQIAIPWDNVDKEYLETPKSWQPWDLLRFVVVLGPTSSVIDICTFCLGWFFYNIKTTDDPNAVLMFQTHWFLQGLLTQTLIVHMLRTSKIPFLQSRSSLPLGLSTALIMTIGFVLPWIPTFQKALSFVSPAPSFVGFLAAELLVYCLEVQVVKMIYIRIFKTWL</sequence>
<evidence type="ECO:0000256" key="3">
    <source>
        <dbReference type="ARBA" id="ARBA00008746"/>
    </source>
</evidence>
<dbReference type="SFLD" id="SFLDF00027">
    <property type="entry name" value="p-type_atpase"/>
    <property type="match status" value="1"/>
</dbReference>
<feature type="transmembrane region" description="Helical" evidence="18">
    <location>
        <begin position="797"/>
        <end position="820"/>
    </location>
</feature>
<evidence type="ECO:0000256" key="18">
    <source>
        <dbReference type="SAM" id="Phobius"/>
    </source>
</evidence>
<dbReference type="SFLD" id="SFLDG00002">
    <property type="entry name" value="C1.7:_P-type_atpase_like"/>
    <property type="match status" value="1"/>
</dbReference>
<dbReference type="GO" id="GO:0016887">
    <property type="term" value="F:ATP hydrolysis activity"/>
    <property type="evidence" value="ECO:0007669"/>
    <property type="project" value="InterPro"/>
</dbReference>
<dbReference type="InterPro" id="IPR018303">
    <property type="entry name" value="ATPase_P-typ_P_site"/>
</dbReference>
<keyword evidence="15 18" id="KW-0472">Membrane</keyword>
<dbReference type="GO" id="GO:0005524">
    <property type="term" value="F:ATP binding"/>
    <property type="evidence" value="ECO:0007669"/>
    <property type="project" value="UniProtKB-KW"/>
</dbReference>
<dbReference type="Pfam" id="PF00690">
    <property type="entry name" value="Cation_ATPase_N"/>
    <property type="match status" value="1"/>
</dbReference>